<dbReference type="InterPro" id="IPR001915">
    <property type="entry name" value="Peptidase_M48"/>
</dbReference>
<name>A0A3P5XKU6_9RHOB</name>
<dbReference type="CDD" id="cd07324">
    <property type="entry name" value="M48C_Oma1-like"/>
    <property type="match status" value="1"/>
</dbReference>
<comment type="cofactor">
    <cofactor evidence="6">
        <name>Zn(2+)</name>
        <dbReference type="ChEBI" id="CHEBI:29105"/>
    </cofactor>
    <text evidence="6">Binds 1 zinc ion per subunit.</text>
</comment>
<dbReference type="GO" id="GO:0004222">
    <property type="term" value="F:metalloendopeptidase activity"/>
    <property type="evidence" value="ECO:0007669"/>
    <property type="project" value="InterPro"/>
</dbReference>
<protein>
    <submittedName>
        <fullName evidence="9">Peptidase family M48</fullName>
    </submittedName>
</protein>
<evidence type="ECO:0000256" key="6">
    <source>
        <dbReference type="RuleBase" id="RU003983"/>
    </source>
</evidence>
<feature type="signal peptide" evidence="7">
    <location>
        <begin position="1"/>
        <end position="27"/>
    </location>
</feature>
<accession>A0A3P5XKU6</accession>
<comment type="similarity">
    <text evidence="6">Belongs to the peptidase M48 family.</text>
</comment>
<evidence type="ECO:0000256" key="7">
    <source>
        <dbReference type="SAM" id="SignalP"/>
    </source>
</evidence>
<dbReference type="InterPro" id="IPR051156">
    <property type="entry name" value="Mito/Outer_Membr_Metalloprot"/>
</dbReference>
<evidence type="ECO:0000259" key="8">
    <source>
        <dbReference type="Pfam" id="PF01435"/>
    </source>
</evidence>
<dbReference type="AlphaFoldDB" id="A0A3P5XKU6"/>
<proteinExistence type="inferred from homology"/>
<dbReference type="GO" id="GO:0016020">
    <property type="term" value="C:membrane"/>
    <property type="evidence" value="ECO:0007669"/>
    <property type="project" value="TreeGrafter"/>
</dbReference>
<dbReference type="Pfam" id="PF01435">
    <property type="entry name" value="Peptidase_M48"/>
    <property type="match status" value="1"/>
</dbReference>
<feature type="domain" description="Peptidase M48" evidence="8">
    <location>
        <begin position="65"/>
        <end position="241"/>
    </location>
</feature>
<keyword evidence="5 6" id="KW-0482">Metalloprotease</keyword>
<sequence length="252" mass="26193">MFADSLIPSLRALLPAALLALSGCVGALPYAVPGEPPAAASAWSGIVTASGRPLPSNAPIMTVAARVEPVIEAMCKQKVRGRSCDFHIAVDDEPGQPANAFQTLDPQGRPVIVFTKALLDMARNQDELAFVLGHEAAHHIAGHIPRRQDQATTGAILVGILGQASGLSGAELQRVQEIGAGLAAQHYSKEFELEADSLGAEIALVAGYDPLRGAAFFSRLPDPGDRFMGSHPANAERQAVVAATVRRLGGGG</sequence>
<dbReference type="EMBL" id="UXAW01000071">
    <property type="protein sequence ID" value="VDC29375.1"/>
    <property type="molecule type" value="Genomic_DNA"/>
</dbReference>
<feature type="chain" id="PRO_5018056221" evidence="7">
    <location>
        <begin position="28"/>
        <end position="252"/>
    </location>
</feature>
<gene>
    <name evidence="9" type="ORF">XINFAN_02312</name>
</gene>
<keyword evidence="10" id="KW-1185">Reference proteome</keyword>
<dbReference type="OrthoDB" id="7338723at2"/>
<reference evidence="9 10" key="1">
    <citation type="submission" date="2018-11" db="EMBL/GenBank/DDBJ databases">
        <authorList>
            <person name="Criscuolo A."/>
        </authorList>
    </citation>
    <scope>NUCLEOTIDE SEQUENCE [LARGE SCALE GENOMIC DNA]</scope>
    <source>
        <strain evidence="9">ACIP111625</strain>
    </source>
</reference>
<dbReference type="Gene3D" id="3.30.2010.10">
    <property type="entry name" value="Metalloproteases ('zincins'), catalytic domain"/>
    <property type="match status" value="1"/>
</dbReference>
<dbReference type="GO" id="GO:0046872">
    <property type="term" value="F:metal ion binding"/>
    <property type="evidence" value="ECO:0007669"/>
    <property type="project" value="UniProtKB-KW"/>
</dbReference>
<keyword evidence="1 6" id="KW-0645">Protease</keyword>
<evidence type="ECO:0000256" key="2">
    <source>
        <dbReference type="ARBA" id="ARBA00022723"/>
    </source>
</evidence>
<dbReference type="Proteomes" id="UP000277498">
    <property type="component" value="Unassembled WGS sequence"/>
</dbReference>
<keyword evidence="4 6" id="KW-0862">Zinc</keyword>
<evidence type="ECO:0000256" key="4">
    <source>
        <dbReference type="ARBA" id="ARBA00022833"/>
    </source>
</evidence>
<dbReference type="PANTHER" id="PTHR22726">
    <property type="entry name" value="METALLOENDOPEPTIDASE OMA1"/>
    <property type="match status" value="1"/>
</dbReference>
<dbReference type="RefSeq" id="WP_124087056.1">
    <property type="nucleotide sequence ID" value="NZ_UXAW01000071.1"/>
</dbReference>
<keyword evidence="3 6" id="KW-0378">Hydrolase</keyword>
<evidence type="ECO:0000256" key="3">
    <source>
        <dbReference type="ARBA" id="ARBA00022801"/>
    </source>
</evidence>
<dbReference type="PANTHER" id="PTHR22726:SF1">
    <property type="entry name" value="METALLOENDOPEPTIDASE OMA1, MITOCHONDRIAL"/>
    <property type="match status" value="1"/>
</dbReference>
<evidence type="ECO:0000313" key="10">
    <source>
        <dbReference type="Proteomes" id="UP000277498"/>
    </source>
</evidence>
<dbReference type="GO" id="GO:0051603">
    <property type="term" value="P:proteolysis involved in protein catabolic process"/>
    <property type="evidence" value="ECO:0007669"/>
    <property type="project" value="TreeGrafter"/>
</dbReference>
<organism evidence="9 10">
    <name type="scientific">Pseudogemmobacter humi</name>
    <dbReference type="NCBI Taxonomy" id="2483812"/>
    <lineage>
        <taxon>Bacteria</taxon>
        <taxon>Pseudomonadati</taxon>
        <taxon>Pseudomonadota</taxon>
        <taxon>Alphaproteobacteria</taxon>
        <taxon>Rhodobacterales</taxon>
        <taxon>Paracoccaceae</taxon>
        <taxon>Pseudogemmobacter</taxon>
    </lineage>
</organism>
<keyword evidence="2" id="KW-0479">Metal-binding</keyword>
<evidence type="ECO:0000256" key="1">
    <source>
        <dbReference type="ARBA" id="ARBA00022670"/>
    </source>
</evidence>
<keyword evidence="7" id="KW-0732">Signal</keyword>
<evidence type="ECO:0000313" key="9">
    <source>
        <dbReference type="EMBL" id="VDC29375.1"/>
    </source>
</evidence>
<evidence type="ECO:0000256" key="5">
    <source>
        <dbReference type="ARBA" id="ARBA00023049"/>
    </source>
</evidence>